<dbReference type="GO" id="GO:0015629">
    <property type="term" value="C:actin cytoskeleton"/>
    <property type="evidence" value="ECO:0007669"/>
    <property type="project" value="TreeGrafter"/>
</dbReference>
<organism evidence="3 4">
    <name type="scientific">Polypedilum vanderplanki</name>
    <name type="common">Sleeping chironomid midge</name>
    <dbReference type="NCBI Taxonomy" id="319348"/>
    <lineage>
        <taxon>Eukaryota</taxon>
        <taxon>Metazoa</taxon>
        <taxon>Ecdysozoa</taxon>
        <taxon>Arthropoda</taxon>
        <taxon>Hexapoda</taxon>
        <taxon>Insecta</taxon>
        <taxon>Pterygota</taxon>
        <taxon>Neoptera</taxon>
        <taxon>Endopterygota</taxon>
        <taxon>Diptera</taxon>
        <taxon>Nematocera</taxon>
        <taxon>Chironomoidea</taxon>
        <taxon>Chironomidae</taxon>
        <taxon>Chironominae</taxon>
        <taxon>Polypedilum</taxon>
        <taxon>Polypedilum</taxon>
    </lineage>
</organism>
<dbReference type="GO" id="GO:0005737">
    <property type="term" value="C:cytoplasm"/>
    <property type="evidence" value="ECO:0007669"/>
    <property type="project" value="TreeGrafter"/>
</dbReference>
<evidence type="ECO:0000313" key="3">
    <source>
        <dbReference type="EMBL" id="KAG5667148.1"/>
    </source>
</evidence>
<dbReference type="GO" id="GO:0051014">
    <property type="term" value="P:actin filament severing"/>
    <property type="evidence" value="ECO:0007669"/>
    <property type="project" value="TreeGrafter"/>
</dbReference>
<dbReference type="GO" id="GO:0051016">
    <property type="term" value="P:barbed-end actin filament capping"/>
    <property type="evidence" value="ECO:0007669"/>
    <property type="project" value="TreeGrafter"/>
</dbReference>
<dbReference type="Pfam" id="PF00626">
    <property type="entry name" value="Gelsolin"/>
    <property type="match status" value="4"/>
</dbReference>
<evidence type="ECO:0000256" key="1">
    <source>
        <dbReference type="ARBA" id="ARBA00008418"/>
    </source>
</evidence>
<dbReference type="OrthoDB" id="6375767at2759"/>
<protein>
    <recommendedName>
        <fullName evidence="2">HP domain-containing protein</fullName>
    </recommendedName>
</protein>
<dbReference type="InterPro" id="IPR007123">
    <property type="entry name" value="Gelsolin-like_dom"/>
</dbReference>
<proteinExistence type="inferred from homology"/>
<evidence type="ECO:0000259" key="2">
    <source>
        <dbReference type="PROSITE" id="PS51089"/>
    </source>
</evidence>
<dbReference type="InterPro" id="IPR003128">
    <property type="entry name" value="Villin_headpiece"/>
</dbReference>
<dbReference type="GO" id="GO:0051015">
    <property type="term" value="F:actin filament binding"/>
    <property type="evidence" value="ECO:0007669"/>
    <property type="project" value="InterPro"/>
</dbReference>
<dbReference type="Gene3D" id="3.40.20.10">
    <property type="entry name" value="Severin"/>
    <property type="match status" value="6"/>
</dbReference>
<dbReference type="Pfam" id="PF02209">
    <property type="entry name" value="VHP"/>
    <property type="match status" value="1"/>
</dbReference>
<gene>
    <name evidence="3" type="ORF">PVAND_015145</name>
</gene>
<dbReference type="SMART" id="SM00153">
    <property type="entry name" value="VHP"/>
    <property type="match status" value="1"/>
</dbReference>
<dbReference type="AlphaFoldDB" id="A0A9J6BBE1"/>
<comment type="similarity">
    <text evidence="1">Belongs to the villin/gelsolin family.</text>
</comment>
<comment type="caution">
    <text evidence="3">The sequence shown here is derived from an EMBL/GenBank/DDBJ whole genome shotgun (WGS) entry which is preliminary data.</text>
</comment>
<dbReference type="PANTHER" id="PTHR11977:SF57">
    <property type="entry name" value="VILLIN-LIKE PROTEIN QUAIL"/>
    <property type="match status" value="1"/>
</dbReference>
<dbReference type="Proteomes" id="UP001107558">
    <property type="component" value="Chromosome 4"/>
</dbReference>
<dbReference type="SMART" id="SM00262">
    <property type="entry name" value="GEL"/>
    <property type="match status" value="6"/>
</dbReference>
<dbReference type="PROSITE" id="PS51089">
    <property type="entry name" value="HP"/>
    <property type="match status" value="1"/>
</dbReference>
<dbReference type="SUPFAM" id="SSF55753">
    <property type="entry name" value="Actin depolymerizing proteins"/>
    <property type="match status" value="6"/>
</dbReference>
<dbReference type="GO" id="GO:0005546">
    <property type="term" value="F:phosphatidylinositol-4,5-bisphosphate binding"/>
    <property type="evidence" value="ECO:0007669"/>
    <property type="project" value="TreeGrafter"/>
</dbReference>
<dbReference type="GO" id="GO:0008154">
    <property type="term" value="P:actin polymerization or depolymerization"/>
    <property type="evidence" value="ECO:0007669"/>
    <property type="project" value="TreeGrafter"/>
</dbReference>
<dbReference type="Gene3D" id="1.10.950.10">
    <property type="entry name" value="Villin headpiece domain"/>
    <property type="match status" value="1"/>
</dbReference>
<keyword evidence="4" id="KW-1185">Reference proteome</keyword>
<sequence length="849" mass="97665">MKVLDISHKDCDFKRPIYEEIRVDPLFRKISKHSIGFHVFKVENDHIESIARDQVGIFYNENVYIIYAAAIKGTFTDQNTISREIKTPATIERFIHIWIGSEASSAKSKLAALKIIEFDLHFNHTTTQYRETQGYETKRFLSYFRETGIQILTGTNQKSTPVLPRLYKIHGKTCPICIQLKSLSWIENFNSGNVMILQTQRIVFVWVGRSSSSLERVHALKIASKFRDGQSSMTEIVVVDDGYEQSMTAERKVEWNKYLHLSERLVHPLVVQPLIEHNPLKLYKCENLNGLFRAEHIKTDAIEQIDLSDKNSTFIIDGDANGLWIWIGRNVSKSDKAEGMRHIRGYMIKRNYPSHYPVIRIIDGHEPIEFIAMFPQWHDTDHSSSITRHVLEKFDALTLIQRPQVAAQMQLIDDGCGEIKVYRIDSEDITDIPKRYGQVFYSSNCYIIHYQTHAAAGHSVKNVIYLWIGNQAKPMDKTTGELFLAEMFDHFKTSVVQVRIYEGMESPHFLQLFKGKFIVLNGHDPGLSGRKLPSTFILKVIGNSTYTAKAIQMTNKSSHHPTDCYIIKSNTGNVYVWCTQSSTGDTREMAKGIAGMIGEPCLITEGCESEEFFESVGEKFLTQMKMATASNILEPTLCATWERSKVSLYLGSLIQGQIQLDEIFAFDQKDLTSDNLYLLDAGSIIYVWLGNLVDLEHKNAAWIMALHLISIHPIPRSLKIPICIIKQSFEPISFTGFFNQWDVKLLENYKPFDKLRFQITKLSDNHPIPSPRVSNNDNIYANEFDKHQKYPLEMLRGDPLNLPTYINPSKKEIHLTHDDFVSVFSMDYAQFCELPKWKQVELKKHFKLF</sequence>
<evidence type="ECO:0000313" key="4">
    <source>
        <dbReference type="Proteomes" id="UP001107558"/>
    </source>
</evidence>
<feature type="domain" description="HP" evidence="2">
    <location>
        <begin position="784"/>
        <end position="849"/>
    </location>
</feature>
<name>A0A9J6BBE1_POLVA</name>
<dbReference type="InterPro" id="IPR007122">
    <property type="entry name" value="Villin/Gelsolin"/>
</dbReference>
<dbReference type="InterPro" id="IPR029006">
    <property type="entry name" value="ADF-H/Gelsolin-like_dom_sf"/>
</dbReference>
<dbReference type="PRINTS" id="PR00597">
    <property type="entry name" value="GELSOLIN"/>
</dbReference>
<dbReference type="PANTHER" id="PTHR11977">
    <property type="entry name" value="VILLIN"/>
    <property type="match status" value="1"/>
</dbReference>
<accession>A0A9J6BBE1</accession>
<dbReference type="EMBL" id="JADBJN010000004">
    <property type="protein sequence ID" value="KAG5667148.1"/>
    <property type="molecule type" value="Genomic_DNA"/>
</dbReference>
<dbReference type="InterPro" id="IPR036886">
    <property type="entry name" value="Villin_headpiece_dom_sf"/>
</dbReference>
<reference evidence="3" key="1">
    <citation type="submission" date="2021-03" db="EMBL/GenBank/DDBJ databases">
        <title>Chromosome level genome of the anhydrobiotic midge Polypedilum vanderplanki.</title>
        <authorList>
            <person name="Yoshida Y."/>
            <person name="Kikawada T."/>
            <person name="Gusev O."/>
        </authorList>
    </citation>
    <scope>NUCLEOTIDE SEQUENCE</scope>
    <source>
        <strain evidence="3">NIAS01</strain>
        <tissue evidence="3">Whole body or cell culture</tissue>
    </source>
</reference>
<dbReference type="SUPFAM" id="SSF47050">
    <property type="entry name" value="VHP, Villin headpiece domain"/>
    <property type="match status" value="1"/>
</dbReference>